<dbReference type="InterPro" id="IPR024072">
    <property type="entry name" value="DHFR-like_dom_sf"/>
</dbReference>
<dbReference type="AlphaFoldDB" id="A0AAQ3LFA7"/>
<dbReference type="RefSeq" id="WP_317836036.1">
    <property type="nucleotide sequence ID" value="NZ_CP136920.1"/>
</dbReference>
<keyword evidence="3" id="KW-1185">Reference proteome</keyword>
<dbReference type="Proteomes" id="UP001304300">
    <property type="component" value="Chromosome"/>
</dbReference>
<feature type="domain" description="Bacterial bifunctional deaminase-reductase C-terminal" evidence="1">
    <location>
        <begin position="14"/>
        <end position="75"/>
    </location>
</feature>
<dbReference type="InterPro" id="IPR002734">
    <property type="entry name" value="RibDG_C"/>
</dbReference>
<dbReference type="SUPFAM" id="SSF53597">
    <property type="entry name" value="Dihydrofolate reductase-like"/>
    <property type="match status" value="1"/>
</dbReference>
<dbReference type="Gene3D" id="3.40.430.10">
    <property type="entry name" value="Dihydrofolate Reductase, subunit A"/>
    <property type="match status" value="1"/>
</dbReference>
<evidence type="ECO:0000259" key="1">
    <source>
        <dbReference type="Pfam" id="PF01872"/>
    </source>
</evidence>
<reference evidence="2 3" key="1">
    <citation type="submission" date="2023-10" db="EMBL/GenBank/DDBJ databases">
        <title>Rubellicoccus peritrichatus gen. nov., sp. nov., isolated from an algae of coral reef tank.</title>
        <authorList>
            <person name="Luo J."/>
        </authorList>
    </citation>
    <scope>NUCLEOTIDE SEQUENCE [LARGE SCALE GENOMIC DNA]</scope>
    <source>
        <strain evidence="2 3">CR14</strain>
    </source>
</reference>
<dbReference type="PANTHER" id="PTHR38011">
    <property type="entry name" value="DIHYDROFOLATE REDUCTASE FAMILY PROTEIN (AFU_ORTHOLOGUE AFUA_8G06820)"/>
    <property type="match status" value="1"/>
</dbReference>
<dbReference type="PANTHER" id="PTHR38011:SF11">
    <property type="entry name" value="2,5-DIAMINO-6-RIBOSYLAMINO-4(3H)-PYRIMIDINONE 5'-PHOSPHATE REDUCTASE"/>
    <property type="match status" value="1"/>
</dbReference>
<dbReference type="InterPro" id="IPR050765">
    <property type="entry name" value="Riboflavin_Biosynth_HTPR"/>
</dbReference>
<dbReference type="EMBL" id="CP136920">
    <property type="protein sequence ID" value="WOO43479.1"/>
    <property type="molecule type" value="Genomic_DNA"/>
</dbReference>
<sequence>MESLPREMAFKAEIVKGSLNDVISELRARGVENLYVDGGKVIQSFLREDLIDEMIITRVPVLLGDGIPLFGKMDAMKQFTRQKT</sequence>
<dbReference type="GO" id="GO:0008703">
    <property type="term" value="F:5-amino-6-(5-phosphoribosylamino)uracil reductase activity"/>
    <property type="evidence" value="ECO:0007669"/>
    <property type="project" value="InterPro"/>
</dbReference>
<organism evidence="2 3">
    <name type="scientific">Rubellicoccus peritrichatus</name>
    <dbReference type="NCBI Taxonomy" id="3080537"/>
    <lineage>
        <taxon>Bacteria</taxon>
        <taxon>Pseudomonadati</taxon>
        <taxon>Verrucomicrobiota</taxon>
        <taxon>Opitutia</taxon>
        <taxon>Puniceicoccales</taxon>
        <taxon>Cerasicoccaceae</taxon>
        <taxon>Rubellicoccus</taxon>
    </lineage>
</organism>
<name>A0AAQ3LFA7_9BACT</name>
<proteinExistence type="predicted"/>
<evidence type="ECO:0000313" key="2">
    <source>
        <dbReference type="EMBL" id="WOO43479.1"/>
    </source>
</evidence>
<gene>
    <name evidence="2" type="ORF">RZN69_10295</name>
</gene>
<dbReference type="GO" id="GO:0009231">
    <property type="term" value="P:riboflavin biosynthetic process"/>
    <property type="evidence" value="ECO:0007669"/>
    <property type="project" value="InterPro"/>
</dbReference>
<dbReference type="Pfam" id="PF01872">
    <property type="entry name" value="RibD_C"/>
    <property type="match status" value="1"/>
</dbReference>
<evidence type="ECO:0000313" key="3">
    <source>
        <dbReference type="Proteomes" id="UP001304300"/>
    </source>
</evidence>
<protein>
    <submittedName>
        <fullName evidence="2">Dihydrofolate reductase family protein</fullName>
    </submittedName>
</protein>
<accession>A0AAQ3LFA7</accession>
<dbReference type="KEGG" id="puo:RZN69_10295"/>